<feature type="transmembrane region" description="Helical" evidence="2">
    <location>
        <begin position="69"/>
        <end position="94"/>
    </location>
</feature>
<keyword evidence="4" id="KW-1185">Reference proteome</keyword>
<keyword evidence="2" id="KW-1133">Transmembrane helix</keyword>
<dbReference type="EMBL" id="JWZT01003733">
    <property type="protein sequence ID" value="KII65758.1"/>
    <property type="molecule type" value="Genomic_DNA"/>
</dbReference>
<keyword evidence="2" id="KW-0812">Transmembrane</keyword>
<gene>
    <name evidence="3" type="ORF">RF11_04391</name>
</gene>
<feature type="region of interest" description="Disordered" evidence="1">
    <location>
        <begin position="103"/>
        <end position="122"/>
    </location>
</feature>
<evidence type="ECO:0000313" key="4">
    <source>
        <dbReference type="Proteomes" id="UP000031668"/>
    </source>
</evidence>
<evidence type="ECO:0000256" key="1">
    <source>
        <dbReference type="SAM" id="MobiDB-lite"/>
    </source>
</evidence>
<sequence length="122" mass="14587">MKRYISVTKNEPIEVKLFVNFTLYSAWWIKEIRNTSGYSDDGFKTKYEQCFGSPSDYYNERIRKSTIPLWLKIILAIMSIYDIFLVPYAIMLHISYKKHKKNIKEENDKKSTENHHPISEEV</sequence>
<evidence type="ECO:0000313" key="3">
    <source>
        <dbReference type="EMBL" id="KII65758.1"/>
    </source>
</evidence>
<proteinExistence type="predicted"/>
<accession>A0A0C2J9F6</accession>
<evidence type="ECO:0000256" key="2">
    <source>
        <dbReference type="SAM" id="Phobius"/>
    </source>
</evidence>
<dbReference type="AlphaFoldDB" id="A0A0C2J9F6"/>
<keyword evidence="2" id="KW-0472">Membrane</keyword>
<comment type="caution">
    <text evidence="3">The sequence shown here is derived from an EMBL/GenBank/DDBJ whole genome shotgun (WGS) entry which is preliminary data.</text>
</comment>
<reference evidence="3 4" key="1">
    <citation type="journal article" date="2014" name="Genome Biol. Evol.">
        <title>The genome of the myxosporean Thelohanellus kitauei shows adaptations to nutrient acquisition within its fish host.</title>
        <authorList>
            <person name="Yang Y."/>
            <person name="Xiong J."/>
            <person name="Zhou Z."/>
            <person name="Huo F."/>
            <person name="Miao W."/>
            <person name="Ran C."/>
            <person name="Liu Y."/>
            <person name="Zhang J."/>
            <person name="Feng J."/>
            <person name="Wang M."/>
            <person name="Wang M."/>
            <person name="Wang L."/>
            <person name="Yao B."/>
        </authorList>
    </citation>
    <scope>NUCLEOTIDE SEQUENCE [LARGE SCALE GENOMIC DNA]</scope>
    <source>
        <strain evidence="3">Wuqing</strain>
    </source>
</reference>
<name>A0A0C2J9F6_THEKT</name>
<organism evidence="3 4">
    <name type="scientific">Thelohanellus kitauei</name>
    <name type="common">Myxosporean</name>
    <dbReference type="NCBI Taxonomy" id="669202"/>
    <lineage>
        <taxon>Eukaryota</taxon>
        <taxon>Metazoa</taxon>
        <taxon>Cnidaria</taxon>
        <taxon>Myxozoa</taxon>
        <taxon>Myxosporea</taxon>
        <taxon>Bivalvulida</taxon>
        <taxon>Platysporina</taxon>
        <taxon>Myxobolidae</taxon>
        <taxon>Thelohanellus</taxon>
    </lineage>
</organism>
<protein>
    <submittedName>
        <fullName evidence="3">Uncharacterized protein</fullName>
    </submittedName>
</protein>
<dbReference type="Proteomes" id="UP000031668">
    <property type="component" value="Unassembled WGS sequence"/>
</dbReference>